<dbReference type="InterPro" id="IPR015500">
    <property type="entry name" value="Peptidase_S8_subtilisin-rel"/>
</dbReference>
<protein>
    <submittedName>
        <fullName evidence="7">Intracellular serine protease-like protein</fullName>
    </submittedName>
</protein>
<dbReference type="SUPFAM" id="SSF52743">
    <property type="entry name" value="Subtilisin-like"/>
    <property type="match status" value="1"/>
</dbReference>
<evidence type="ECO:0000313" key="7">
    <source>
        <dbReference type="EMBL" id="KAK5992939.1"/>
    </source>
</evidence>
<dbReference type="PANTHER" id="PTHR43806">
    <property type="entry name" value="PEPTIDASE S8"/>
    <property type="match status" value="1"/>
</dbReference>
<feature type="region of interest" description="Disordered" evidence="5">
    <location>
        <begin position="1"/>
        <end position="45"/>
    </location>
</feature>
<evidence type="ECO:0000256" key="1">
    <source>
        <dbReference type="ARBA" id="ARBA00011073"/>
    </source>
</evidence>
<feature type="domain" description="Peptidase S8/S53" evidence="6">
    <location>
        <begin position="440"/>
        <end position="674"/>
    </location>
</feature>
<evidence type="ECO:0000259" key="6">
    <source>
        <dbReference type="Pfam" id="PF00082"/>
    </source>
</evidence>
<dbReference type="InterPro" id="IPR000209">
    <property type="entry name" value="Peptidase_S8/S53_dom"/>
</dbReference>
<keyword evidence="3" id="KW-0378">Hydrolase</keyword>
<dbReference type="EMBL" id="JAVFKD010000012">
    <property type="protein sequence ID" value="KAK5992939.1"/>
    <property type="molecule type" value="Genomic_DNA"/>
</dbReference>
<evidence type="ECO:0000256" key="4">
    <source>
        <dbReference type="ARBA" id="ARBA00022825"/>
    </source>
</evidence>
<name>A0ABR0SLE0_9HYPO</name>
<dbReference type="InterPro" id="IPR036852">
    <property type="entry name" value="Peptidase_S8/S53_dom_sf"/>
</dbReference>
<keyword evidence="4" id="KW-0720">Serine protease</keyword>
<feature type="compositionally biased region" description="Basic and acidic residues" evidence="5">
    <location>
        <begin position="1"/>
        <end position="21"/>
    </location>
</feature>
<dbReference type="Pfam" id="PF00082">
    <property type="entry name" value="Peptidase_S8"/>
    <property type="match status" value="1"/>
</dbReference>
<comment type="caution">
    <text evidence="7">The sequence shown here is derived from an EMBL/GenBank/DDBJ whole genome shotgun (WGS) entry which is preliminary data.</text>
</comment>
<dbReference type="Gene3D" id="3.40.50.200">
    <property type="entry name" value="Peptidase S8/S53 domain"/>
    <property type="match status" value="1"/>
</dbReference>
<accession>A0ABR0SLE0</accession>
<gene>
    <name evidence="7" type="ORF">PT974_06364</name>
</gene>
<evidence type="ECO:0000256" key="5">
    <source>
        <dbReference type="SAM" id="MobiDB-lite"/>
    </source>
</evidence>
<dbReference type="PANTHER" id="PTHR43806:SF58">
    <property type="entry name" value="ALKALINE PROTEASE 1-RELATED"/>
    <property type="match status" value="1"/>
</dbReference>
<feature type="region of interest" description="Disordered" evidence="5">
    <location>
        <begin position="82"/>
        <end position="124"/>
    </location>
</feature>
<dbReference type="PRINTS" id="PR00723">
    <property type="entry name" value="SUBTILISIN"/>
</dbReference>
<dbReference type="CDD" id="cd07491">
    <property type="entry name" value="Peptidases_S8_7"/>
    <property type="match status" value="1"/>
</dbReference>
<dbReference type="Proteomes" id="UP001338125">
    <property type="component" value="Unassembled WGS sequence"/>
</dbReference>
<evidence type="ECO:0000256" key="3">
    <source>
        <dbReference type="ARBA" id="ARBA00022801"/>
    </source>
</evidence>
<reference evidence="7 8" key="1">
    <citation type="submission" date="2024-01" db="EMBL/GenBank/DDBJ databases">
        <title>Complete genome of Cladobotryum mycophilum ATHUM6906.</title>
        <authorList>
            <person name="Christinaki A.C."/>
            <person name="Myridakis A.I."/>
            <person name="Kouvelis V.N."/>
        </authorList>
    </citation>
    <scope>NUCLEOTIDE SEQUENCE [LARGE SCALE GENOMIC DNA]</scope>
    <source>
        <strain evidence="7 8">ATHUM6906</strain>
    </source>
</reference>
<keyword evidence="8" id="KW-1185">Reference proteome</keyword>
<evidence type="ECO:0000313" key="8">
    <source>
        <dbReference type="Proteomes" id="UP001338125"/>
    </source>
</evidence>
<proteinExistence type="inferred from homology"/>
<organism evidence="7 8">
    <name type="scientific">Cladobotryum mycophilum</name>
    <dbReference type="NCBI Taxonomy" id="491253"/>
    <lineage>
        <taxon>Eukaryota</taxon>
        <taxon>Fungi</taxon>
        <taxon>Dikarya</taxon>
        <taxon>Ascomycota</taxon>
        <taxon>Pezizomycotina</taxon>
        <taxon>Sordariomycetes</taxon>
        <taxon>Hypocreomycetidae</taxon>
        <taxon>Hypocreales</taxon>
        <taxon>Hypocreaceae</taxon>
        <taxon>Cladobotryum</taxon>
    </lineage>
</organism>
<evidence type="ECO:0000256" key="2">
    <source>
        <dbReference type="ARBA" id="ARBA00022670"/>
    </source>
</evidence>
<comment type="similarity">
    <text evidence="1">Belongs to the peptidase S8 family.</text>
</comment>
<keyword evidence="2" id="KW-0645">Protease</keyword>
<sequence length="777" mass="88708">MMAKYREKLDQDVDWKPRSFNDDEESENMTLQKLGRAPTRDLNRRIPLPMTLRESAHLDYQANEARQYAPQSSEAHRKAIEDAKPFEGSQIRKRHPKSSKSAGTHSPRLDLSGPLDNSSERPSCEVADTVAKELKLHYLRSIFHQKSDVIEREFLFGDNRDDKQICFDFPPYVSHDAEEIDFQDFEASYKGLKFDEVLQYVDFRGVRLHQRARTSRSSGASSLQGIGRNDMVKFFDWLWGKGVRNIIKVIVEEGKDGFPHNDEAIETALKRFNVEILDWRKVDLDPRTIRDACQKSDLRELHLRWSGSNGILRAWSEPEGLAKIHSLQQIYLHEMQNGLESRTRTERNLTEFKSRLDKTRDAAEPGHILINHERLGEPNFAKPMERQSMKDSTRRNQMDTYRWLSIMDRFADGISSLEPLKEFPADYLTDPSLPHELQRDVEVVLIDDGVNFMHRAVADKIEIGRSFDSGYYDLNQSGTPEPFHGSTTGHGTYMAYMIGRVCPGVKIYVCKLNVMRREGGEKANFTAKSAADAVEFTVNRGFDIISMSWTVQKSEDNAKDITRLQEALERAVKEKILIFCSAPDIGRMNDQIMSSYYPFGCSSISNDIFKIGVAKADGSTYSWTGHSHSVDFILPGHNVQLRKCDRIMEEDDTPKTGSSVATALAAGLAALIIHYVRLGAIYNHFLQKHGDPNAVSENSVRIIKRSPAMKEAFMKVSSRYAERDRKDNNLEVESFFKDPSEFIHMESNTSDEAKWAQITQLARDLVSSNMQSRAMSC</sequence>
<dbReference type="InterPro" id="IPR050131">
    <property type="entry name" value="Peptidase_S8_subtilisin-like"/>
</dbReference>